<dbReference type="PANTHER" id="PTHR13799:SF14">
    <property type="entry name" value="GTP CYCLOHYDROLASE 1 TYPE 2 HOMOLOG"/>
    <property type="match status" value="1"/>
</dbReference>
<dbReference type="HOGENOM" id="CLU_037423_2_1_7"/>
<evidence type="ECO:0000313" key="8">
    <source>
        <dbReference type="Proteomes" id="UP000018731"/>
    </source>
</evidence>
<dbReference type="Proteomes" id="UP000018731">
    <property type="component" value="Unassembled WGS sequence"/>
</dbReference>
<feature type="binding site" evidence="5">
    <location>
        <position position="89"/>
    </location>
    <ligand>
        <name>a divalent metal cation</name>
        <dbReference type="ChEBI" id="CHEBI:60240"/>
        <label>1</label>
    </ligand>
</feature>
<protein>
    <recommendedName>
        <fullName evidence="3">GTP cyclohydrolase 1 type 2 homolog</fullName>
    </recommendedName>
</protein>
<evidence type="ECO:0000256" key="6">
    <source>
        <dbReference type="SAM" id="MobiDB-lite"/>
    </source>
</evidence>
<reference evidence="7 8" key="1">
    <citation type="journal article" date="2014" name="Genome Announc.">
        <title>Draft genome sequences of six enterohepatic helicobacter species isolated from humans and one from rhesus macaques.</title>
        <authorList>
            <person name="Shen Z."/>
            <person name="Sheh A."/>
            <person name="Young S.K."/>
            <person name="Abouelliel A."/>
            <person name="Ward D.V."/>
            <person name="Earl A.M."/>
            <person name="Fox J.G."/>
        </authorList>
    </citation>
    <scope>NUCLEOTIDE SEQUENCE [LARGE SCALE GENOMIC DNA]</scope>
    <source>
        <strain evidence="7 8">MIT 99-5501</strain>
    </source>
</reference>
<evidence type="ECO:0000256" key="1">
    <source>
        <dbReference type="ARBA" id="ARBA00006964"/>
    </source>
</evidence>
<evidence type="ECO:0000256" key="3">
    <source>
        <dbReference type="ARBA" id="ARBA00022112"/>
    </source>
</evidence>
<accession>V8C681</accession>
<evidence type="ECO:0000256" key="4">
    <source>
        <dbReference type="ARBA" id="ARBA00022723"/>
    </source>
</evidence>
<feature type="compositionally biased region" description="Basic and acidic residues" evidence="6">
    <location>
        <begin position="217"/>
        <end position="226"/>
    </location>
</feature>
<feature type="binding site" evidence="5">
    <location>
        <position position="278"/>
    </location>
    <ligand>
        <name>a divalent metal cation</name>
        <dbReference type="ChEBI" id="CHEBI:60240"/>
        <label>1</label>
    </ligand>
</feature>
<comment type="caution">
    <text evidence="7">The sequence shown here is derived from an EMBL/GenBank/DDBJ whole genome shotgun (WGS) entry which is preliminary data.</text>
</comment>
<dbReference type="PANTHER" id="PTHR13799">
    <property type="entry name" value="NGG1 INTERACTING FACTOR 3"/>
    <property type="match status" value="1"/>
</dbReference>
<dbReference type="Pfam" id="PF01784">
    <property type="entry name" value="DUF34_NIF3"/>
    <property type="match status" value="2"/>
</dbReference>
<feature type="binding site" evidence="5">
    <location>
        <position position="88"/>
    </location>
    <ligand>
        <name>a divalent metal cation</name>
        <dbReference type="ChEBI" id="CHEBI:60240"/>
        <label>1</label>
    </ligand>
</feature>
<proteinExistence type="inferred from homology"/>
<evidence type="ECO:0000256" key="5">
    <source>
        <dbReference type="PIRSR" id="PIRSR602678-1"/>
    </source>
</evidence>
<feature type="binding site" evidence="5">
    <location>
        <position position="274"/>
    </location>
    <ligand>
        <name>a divalent metal cation</name>
        <dbReference type="ChEBI" id="CHEBI:60240"/>
        <label>1</label>
    </ligand>
</feature>
<dbReference type="Gene3D" id="3.40.1390.30">
    <property type="entry name" value="NIF3 (NGG1p interacting factor 3)-like"/>
    <property type="match status" value="1"/>
</dbReference>
<keyword evidence="4 5" id="KW-0479">Metal-binding</keyword>
<evidence type="ECO:0000313" key="7">
    <source>
        <dbReference type="EMBL" id="ETD22918.1"/>
    </source>
</evidence>
<feature type="binding site" evidence="5">
    <location>
        <position position="127"/>
    </location>
    <ligand>
        <name>a divalent metal cation</name>
        <dbReference type="ChEBI" id="CHEBI:60240"/>
        <label>1</label>
    </ligand>
</feature>
<dbReference type="InterPro" id="IPR002678">
    <property type="entry name" value="DUF34/NIF3"/>
</dbReference>
<dbReference type="RefSeq" id="WP_023928494.1">
    <property type="nucleotide sequence ID" value="NZ_KI669455.1"/>
</dbReference>
<dbReference type="eggNOG" id="COG0327">
    <property type="taxonomic scope" value="Bacteria"/>
</dbReference>
<evidence type="ECO:0000256" key="2">
    <source>
        <dbReference type="ARBA" id="ARBA00011643"/>
    </source>
</evidence>
<feature type="region of interest" description="Disordered" evidence="6">
    <location>
        <begin position="215"/>
        <end position="239"/>
    </location>
</feature>
<dbReference type="PATRIC" id="fig|1357400.3.peg.2302"/>
<dbReference type="SUPFAM" id="SSF102705">
    <property type="entry name" value="NIF3 (NGG1p interacting factor 3)-like"/>
    <property type="match status" value="2"/>
</dbReference>
<dbReference type="GO" id="GO:0046872">
    <property type="term" value="F:metal ion binding"/>
    <property type="evidence" value="ECO:0007669"/>
    <property type="project" value="UniProtKB-KW"/>
</dbReference>
<feature type="compositionally biased region" description="Polar residues" evidence="6">
    <location>
        <begin position="227"/>
        <end position="239"/>
    </location>
</feature>
<sequence>MTKTKPLAQAKIKPSKISLDKAPLGEISLGEVYEILDSISPFSLQESWDNSGINLGHSSQKITQIFLALEADLQIAQNLPPNSLLITHHPLIFSPLKSFDPTDYPAKILQILIQKNCALIAMHTNFDKTHLNEYFAKEILGFDSPSLCSDNLSRFCALPPTPIASLAQRVKSSLSLKSLTYSAPNEDFLVSQVYFVCGSGASFWHKIAQGQISQIPQEKEAKDEKSSQANSTTTRGGVAEQNTKGGICLITSDIKYHDAMSAKCANIALIDATHYASERHFAPLLHNNLHNNLQIKHLNCIMLENFSPFSYI</sequence>
<dbReference type="STRING" id="1357400.HMPREF2086_01719"/>
<dbReference type="GO" id="GO:0005737">
    <property type="term" value="C:cytoplasm"/>
    <property type="evidence" value="ECO:0007669"/>
    <property type="project" value="TreeGrafter"/>
</dbReference>
<dbReference type="EMBL" id="AZJI01000007">
    <property type="protein sequence ID" value="ETD22918.1"/>
    <property type="molecule type" value="Genomic_DNA"/>
</dbReference>
<name>V8C681_9HELI</name>
<keyword evidence="8" id="KW-1185">Reference proteome</keyword>
<dbReference type="FunFam" id="3.40.1390.30:FF:000001">
    <property type="entry name" value="GTP cyclohydrolase 1 type 2"/>
    <property type="match status" value="1"/>
</dbReference>
<organism evidence="7 8">
    <name type="scientific">Helicobacter macacae MIT 99-5501</name>
    <dbReference type="NCBI Taxonomy" id="1357400"/>
    <lineage>
        <taxon>Bacteria</taxon>
        <taxon>Pseudomonadati</taxon>
        <taxon>Campylobacterota</taxon>
        <taxon>Epsilonproteobacteria</taxon>
        <taxon>Campylobacterales</taxon>
        <taxon>Helicobacteraceae</taxon>
        <taxon>Helicobacter</taxon>
    </lineage>
</organism>
<gene>
    <name evidence="7" type="ORF">HMPREF2086_01719</name>
</gene>
<dbReference type="InterPro" id="IPR036069">
    <property type="entry name" value="DUF34/NIF3_sf"/>
</dbReference>
<comment type="subunit">
    <text evidence="2">Homohexamer.</text>
</comment>
<dbReference type="AlphaFoldDB" id="V8C681"/>
<comment type="similarity">
    <text evidence="1">Belongs to the GTP cyclohydrolase I type 2/NIF3 family.</text>
</comment>